<organism evidence="2 3">
    <name type="scientific">Terrimonas rubra</name>
    <dbReference type="NCBI Taxonomy" id="1035890"/>
    <lineage>
        <taxon>Bacteria</taxon>
        <taxon>Pseudomonadati</taxon>
        <taxon>Bacteroidota</taxon>
        <taxon>Chitinophagia</taxon>
        <taxon>Chitinophagales</taxon>
        <taxon>Chitinophagaceae</taxon>
        <taxon>Terrimonas</taxon>
    </lineage>
</organism>
<evidence type="ECO:0000313" key="3">
    <source>
        <dbReference type="Proteomes" id="UP001597511"/>
    </source>
</evidence>
<accession>A0ABW6ACG7</accession>
<feature type="domain" description="Outer membrane protein beta-barrel" evidence="1">
    <location>
        <begin position="609"/>
        <end position="758"/>
    </location>
</feature>
<keyword evidence="3" id="KW-1185">Reference proteome</keyword>
<dbReference type="RefSeq" id="WP_386103569.1">
    <property type="nucleotide sequence ID" value="NZ_JBHUOZ010000003.1"/>
</dbReference>
<gene>
    <name evidence="2" type="ORF">ACFS6H_20665</name>
</gene>
<proteinExistence type="predicted"/>
<protein>
    <submittedName>
        <fullName evidence="2">Outer membrane beta-barrel protein</fullName>
    </submittedName>
</protein>
<dbReference type="Proteomes" id="UP001597511">
    <property type="component" value="Unassembled WGS sequence"/>
</dbReference>
<sequence>MLLFFCINTRAQAQRADSTASYGAIKGIVFDSAYNFALSSSSIALYKLADSSLLNYTLPNNYGEFLLKPIPFNTPVQLVVTHVGYKTMVKPITITNAKPELDLGKLYLDRKGDDDSSTVENEVVVTGVIPMRMNGDTLEFNAAAFKMDKNATAEDLMRRLPGFTIWGDGEMTFNGKTISSVLVNGKPFMGGDASVATQNISKDAIQKIQVYQQKNENNPLDSVMHANIKTKEEKNTGHFGKASVGYGSDKRYALDGMFGMFNPKMQVSVVAATNNINKTVRSLSQLIQQASYKGIGANIDYQTDFRMAGLNKPVAAGANFQYDFIADPTYYKSSRLTGDYFFRRNNTLTERNTTTNIFTGENNLLTQEAVAVNSNISTNHSLQTSFSKRNEKLNTTLNAGINLGQTNGRSESNETQSNATGLISTNNAIRTNANDTRQFNLGLSLNRMDNNYKNFNRFSKRVNLGYKLNVMDDNGRSTNNSTFTSYVPGQDSKIYSRLYDKQDKLSVTNDITLEYPEIKKLIFGKMRLWDINISLRAAAVLTNNKYDDRVLDFDAGLNKHILNTYLTNKRDEDIFNFKPNLGISKTFFKQLSNRYTKAIFISATMEAQYYSYKHQATSITQNFNYKYWNMIPNISVSRMNEQHGAYSINYSLSYNSSFKYPDLFHIAPLVDSSNIWFIPKGNPAIKPQENRNLGFNFQYSSRKAKNPFSFNINAGVGNASDYITDSSFYNTAGVRTNYYTNINGFRNANLNTTVRKSIKVKQHAYQVGFRLGGFISRTPQYIEDIYRIAKKLNGNGAITIDYSFKDVVTIQAEQGIGYNESKQTGINNNVFIARNYNTQLSGSLQLPKNLTWSSNVTYFRNSSNNQVPVNFTIWNASLTYRFLKANRGEVKFSALDLLRQNKNIINLASPNSQTFGYQNTLQQYYMITLSYFPRKFGK</sequence>
<reference evidence="3" key="1">
    <citation type="journal article" date="2019" name="Int. J. Syst. Evol. Microbiol.">
        <title>The Global Catalogue of Microorganisms (GCM) 10K type strain sequencing project: providing services to taxonomists for standard genome sequencing and annotation.</title>
        <authorList>
            <consortium name="The Broad Institute Genomics Platform"/>
            <consortium name="The Broad Institute Genome Sequencing Center for Infectious Disease"/>
            <person name="Wu L."/>
            <person name="Ma J."/>
        </authorList>
    </citation>
    <scope>NUCLEOTIDE SEQUENCE [LARGE SCALE GENOMIC DNA]</scope>
    <source>
        <strain evidence="3">KCTC 23299</strain>
    </source>
</reference>
<dbReference type="SUPFAM" id="SSF56935">
    <property type="entry name" value="Porins"/>
    <property type="match status" value="2"/>
</dbReference>
<dbReference type="EMBL" id="JBHUOZ010000003">
    <property type="protein sequence ID" value="MFD2922145.1"/>
    <property type="molecule type" value="Genomic_DNA"/>
</dbReference>
<comment type="caution">
    <text evidence="2">The sequence shown here is derived from an EMBL/GenBank/DDBJ whole genome shotgun (WGS) entry which is preliminary data.</text>
</comment>
<evidence type="ECO:0000259" key="1">
    <source>
        <dbReference type="Pfam" id="PF14905"/>
    </source>
</evidence>
<dbReference type="Pfam" id="PF14905">
    <property type="entry name" value="OMP_b-brl_3"/>
    <property type="match status" value="1"/>
</dbReference>
<evidence type="ECO:0000313" key="2">
    <source>
        <dbReference type="EMBL" id="MFD2922145.1"/>
    </source>
</evidence>
<name>A0ABW6ACG7_9BACT</name>
<dbReference type="InterPro" id="IPR041700">
    <property type="entry name" value="OMP_b-brl_3"/>
</dbReference>